<accession>A0A512IPY5</accession>
<dbReference type="OrthoDB" id="9803054at2"/>
<evidence type="ECO:0000313" key="2">
    <source>
        <dbReference type="Proteomes" id="UP000321258"/>
    </source>
</evidence>
<sequence length="78" mass="8600">MARWKVHFPIPGVPKDFCLKGAVFADAGTLLGRRLDPLKLAALDYAYALTKDEGVQTSVGRVGEDQIRAFRCSGRSKY</sequence>
<reference evidence="1 2" key="1">
    <citation type="submission" date="2019-07" db="EMBL/GenBank/DDBJ databases">
        <title>Whole genome shotgun sequence of Methylobacterium haplocladii NBRC 107714.</title>
        <authorList>
            <person name="Hosoyama A."/>
            <person name="Uohara A."/>
            <person name="Ohji S."/>
            <person name="Ichikawa N."/>
        </authorList>
    </citation>
    <scope>NUCLEOTIDE SEQUENCE [LARGE SCALE GENOMIC DNA]</scope>
    <source>
        <strain evidence="1 2">NBRC 107714</strain>
    </source>
</reference>
<dbReference type="Proteomes" id="UP000321258">
    <property type="component" value="Unassembled WGS sequence"/>
</dbReference>
<dbReference type="AlphaFoldDB" id="A0A512IPY5"/>
<keyword evidence="2" id="KW-1185">Reference proteome</keyword>
<comment type="caution">
    <text evidence="1">The sequence shown here is derived from an EMBL/GenBank/DDBJ whole genome shotgun (WGS) entry which is preliminary data.</text>
</comment>
<gene>
    <name evidence="1" type="ORF">MHA02_21590</name>
</gene>
<evidence type="ECO:0000313" key="1">
    <source>
        <dbReference type="EMBL" id="GEO99771.1"/>
    </source>
</evidence>
<organism evidence="1 2">
    <name type="scientific">Methylobacterium haplocladii</name>
    <dbReference type="NCBI Taxonomy" id="1176176"/>
    <lineage>
        <taxon>Bacteria</taxon>
        <taxon>Pseudomonadati</taxon>
        <taxon>Pseudomonadota</taxon>
        <taxon>Alphaproteobacteria</taxon>
        <taxon>Hyphomicrobiales</taxon>
        <taxon>Methylobacteriaceae</taxon>
        <taxon>Methylobacterium</taxon>
    </lineage>
</organism>
<protein>
    <submittedName>
        <fullName evidence="1">Uncharacterized protein</fullName>
    </submittedName>
</protein>
<name>A0A512IPY5_9HYPH</name>
<proteinExistence type="predicted"/>
<dbReference type="EMBL" id="BJZT01000023">
    <property type="protein sequence ID" value="GEO99771.1"/>
    <property type="molecule type" value="Genomic_DNA"/>
</dbReference>